<dbReference type="Pfam" id="PF01464">
    <property type="entry name" value="SLT"/>
    <property type="match status" value="1"/>
</dbReference>
<comment type="similarity">
    <text evidence="2">Belongs to the virb1 family.</text>
</comment>
<dbReference type="Proteomes" id="UP000001302">
    <property type="component" value="Chromosome"/>
</dbReference>
<dbReference type="GO" id="GO:0000270">
    <property type="term" value="P:peptidoglycan metabolic process"/>
    <property type="evidence" value="ECO:0007669"/>
    <property type="project" value="InterPro"/>
</dbReference>
<dbReference type="PANTHER" id="PTHR37423:SF5">
    <property type="entry name" value="SOLUBLE LYTIC MUREIN TRANSGLYCOSYLASE"/>
    <property type="match status" value="1"/>
</dbReference>
<dbReference type="HOGENOM" id="CLU_020668_0_0_5"/>
<reference evidence="6 7" key="2">
    <citation type="journal article" date="2011" name="J. Bacteriol.">
        <title>Complete genome sequence of strain HTCC2503T of Parvularcula bermudensis, the type species of the order "Parvularculales" in the class Alphaproteobacteria.</title>
        <authorList>
            <person name="Oh H.M."/>
            <person name="Kang I."/>
            <person name="Vergin K.L."/>
            <person name="Kang D."/>
            <person name="Rhee K.H."/>
            <person name="Giovannoni S.J."/>
            <person name="Cho J.C."/>
        </authorList>
    </citation>
    <scope>NUCLEOTIDE SEQUENCE [LARGE SCALE GENOMIC DNA]</scope>
    <source>
        <strain evidence="7">ATCC BAA-594 / HTCC2503 / KCTC 12087</strain>
    </source>
</reference>
<dbReference type="OrthoDB" id="9815002at2"/>
<dbReference type="Gene3D" id="1.10.530.10">
    <property type="match status" value="1"/>
</dbReference>
<dbReference type="GO" id="GO:0008933">
    <property type="term" value="F:peptidoglycan lytic transglycosylase activity"/>
    <property type="evidence" value="ECO:0007669"/>
    <property type="project" value="InterPro"/>
</dbReference>
<keyword evidence="3 4" id="KW-0732">Signal</keyword>
<gene>
    <name evidence="6" type="ordered locus">PB2503_01422</name>
</gene>
<evidence type="ECO:0000313" key="7">
    <source>
        <dbReference type="Proteomes" id="UP000001302"/>
    </source>
</evidence>
<feature type="chain" id="PRO_5003140527" evidence="4">
    <location>
        <begin position="22"/>
        <end position="574"/>
    </location>
</feature>
<dbReference type="SUPFAM" id="SSF53955">
    <property type="entry name" value="Lysozyme-like"/>
    <property type="match status" value="1"/>
</dbReference>
<accession>E0TBI8</accession>
<dbReference type="GO" id="GO:0004553">
    <property type="term" value="F:hydrolase activity, hydrolyzing O-glycosyl compounds"/>
    <property type="evidence" value="ECO:0007669"/>
    <property type="project" value="InterPro"/>
</dbReference>
<keyword evidence="7" id="KW-1185">Reference proteome</keyword>
<sequence>MLAGIAIGLSCGLSGALSAAAAPHTPLSNADAARYEKIFALQADAKWTEADRLIAALDNDILLGYVLEQRYFHPTAYRSSYPELKRWLSAYADHPTADRVYDLAMKRRTGAPPRRPQARPWRSRAQVPLPPALLTDYRETPIDRGRVDTIERHLRALCRQGKPAEALNYLMAPAQFNDLTATQTDRVRGWIAAAFYYDGQLTRAAQVAQQATQRSGDDAILSHWILGLIHMRRDDPATAFGHFAAQARSPYQEDSLRAAAAFWAARSALRSGYTGQVTDHLSLGAAYPFTFYGQLSLAMLGLESGIDWSIPPLTQRQFDQLVAKNRRVERAAALAQVGRRDEAETELKWAQGELSAADDLALLSLAQAARLPNAQLLIAHQAAAETPANAHLRGGLFPAPPFAPSNGFEVDRAVLFGLIRQESKFLPHASSRVGARGLMQLMPRTASYVADKANLSAVHASERLLDPGYNMQLGQSYVRDLLETYHGGTGDLIGMALSYNWGPGNYARWKTATGIDDPLLMIESVPNDEARHFVETVLTNFWLYRDRFGEAAPSRDSLAAGGDAVYVSVAQAGR</sequence>
<dbReference type="STRING" id="314260.PB2503_01422"/>
<dbReference type="InterPro" id="IPR008939">
    <property type="entry name" value="Lytic_TGlycosylase_superhlx_U"/>
</dbReference>
<dbReference type="InterPro" id="IPR008258">
    <property type="entry name" value="Transglycosylase_SLT_dom_1"/>
</dbReference>
<dbReference type="KEGG" id="pbr:PB2503_01422"/>
<feature type="signal peptide" evidence="4">
    <location>
        <begin position="1"/>
        <end position="21"/>
    </location>
</feature>
<reference evidence="7" key="1">
    <citation type="submission" date="2010-08" db="EMBL/GenBank/DDBJ databases">
        <title>Genome sequence of Parvularcula bermudensis HTCC2503.</title>
        <authorList>
            <person name="Kang D.-M."/>
            <person name="Oh H.-M."/>
            <person name="Cho J.-C."/>
        </authorList>
    </citation>
    <scope>NUCLEOTIDE SEQUENCE [LARGE SCALE GENOMIC DNA]</scope>
    <source>
        <strain evidence="7">ATCC BAA-594 / HTCC2503 / KCTC 12087</strain>
    </source>
</reference>
<dbReference type="GO" id="GO:0042597">
    <property type="term" value="C:periplasmic space"/>
    <property type="evidence" value="ECO:0007669"/>
    <property type="project" value="InterPro"/>
</dbReference>
<name>E0TBI8_PARBH</name>
<dbReference type="Gene3D" id="1.25.20.10">
    <property type="entry name" value="Bacterial muramidases"/>
    <property type="match status" value="1"/>
</dbReference>
<protein>
    <submittedName>
        <fullName evidence="6">Transglycosylase, putative</fullName>
    </submittedName>
</protein>
<dbReference type="PROSITE" id="PS00922">
    <property type="entry name" value="TRANSGLYCOSYLASE"/>
    <property type="match status" value="1"/>
</dbReference>
<comment type="similarity">
    <text evidence="1">Belongs to the transglycosylase Slt family.</text>
</comment>
<dbReference type="CDD" id="cd13401">
    <property type="entry name" value="Slt70-like"/>
    <property type="match status" value="1"/>
</dbReference>
<dbReference type="EMBL" id="CP002156">
    <property type="protein sequence ID" value="ADM08363.1"/>
    <property type="molecule type" value="Genomic_DNA"/>
</dbReference>
<dbReference type="PANTHER" id="PTHR37423">
    <property type="entry name" value="SOLUBLE LYTIC MUREIN TRANSGLYCOSYLASE-RELATED"/>
    <property type="match status" value="1"/>
</dbReference>
<evidence type="ECO:0000256" key="4">
    <source>
        <dbReference type="SAM" id="SignalP"/>
    </source>
</evidence>
<evidence type="ECO:0000256" key="3">
    <source>
        <dbReference type="ARBA" id="ARBA00022729"/>
    </source>
</evidence>
<dbReference type="eggNOG" id="COG0741">
    <property type="taxonomic scope" value="Bacteria"/>
</dbReference>
<evidence type="ECO:0000256" key="2">
    <source>
        <dbReference type="ARBA" id="ARBA00009387"/>
    </source>
</evidence>
<dbReference type="CAZy" id="GH23">
    <property type="family name" value="Glycoside Hydrolase Family 23"/>
</dbReference>
<proteinExistence type="inferred from homology"/>
<evidence type="ECO:0000256" key="1">
    <source>
        <dbReference type="ARBA" id="ARBA00007734"/>
    </source>
</evidence>
<dbReference type="RefSeq" id="WP_013299337.1">
    <property type="nucleotide sequence ID" value="NC_014414.1"/>
</dbReference>
<feature type="domain" description="Transglycosylase SLT" evidence="5">
    <location>
        <begin position="405"/>
        <end position="514"/>
    </location>
</feature>
<dbReference type="GO" id="GO:0016020">
    <property type="term" value="C:membrane"/>
    <property type="evidence" value="ECO:0007669"/>
    <property type="project" value="InterPro"/>
</dbReference>
<evidence type="ECO:0000259" key="5">
    <source>
        <dbReference type="Pfam" id="PF01464"/>
    </source>
</evidence>
<dbReference type="InterPro" id="IPR023346">
    <property type="entry name" value="Lysozyme-like_dom_sf"/>
</dbReference>
<organism evidence="6 7">
    <name type="scientific">Parvularcula bermudensis (strain ATCC BAA-594 / HTCC2503 / KCTC 12087)</name>
    <dbReference type="NCBI Taxonomy" id="314260"/>
    <lineage>
        <taxon>Bacteria</taxon>
        <taxon>Pseudomonadati</taxon>
        <taxon>Pseudomonadota</taxon>
        <taxon>Alphaproteobacteria</taxon>
        <taxon>Parvularculales</taxon>
        <taxon>Parvularculaceae</taxon>
        <taxon>Parvularcula</taxon>
    </lineage>
</organism>
<dbReference type="SUPFAM" id="SSF48435">
    <property type="entry name" value="Bacterial muramidases"/>
    <property type="match status" value="1"/>
</dbReference>
<evidence type="ECO:0000313" key="6">
    <source>
        <dbReference type="EMBL" id="ADM08363.1"/>
    </source>
</evidence>
<dbReference type="InterPro" id="IPR000189">
    <property type="entry name" value="Transglyc_AS"/>
</dbReference>
<dbReference type="AlphaFoldDB" id="E0TBI8"/>